<reference evidence="2" key="1">
    <citation type="journal article" date="2021" name="Sci. Rep.">
        <title>Diploid genomic architecture of Nitzschia inconspicua, an elite biomass production diatom.</title>
        <authorList>
            <person name="Oliver A."/>
            <person name="Podell S."/>
            <person name="Pinowska A."/>
            <person name="Traller J.C."/>
            <person name="Smith S.R."/>
            <person name="McClure R."/>
            <person name="Beliaev A."/>
            <person name="Bohutskyi P."/>
            <person name="Hill E.A."/>
            <person name="Rabines A."/>
            <person name="Zheng H."/>
            <person name="Allen L.Z."/>
            <person name="Kuo A."/>
            <person name="Grigoriev I.V."/>
            <person name="Allen A.E."/>
            <person name="Hazlebeck D."/>
            <person name="Allen E.E."/>
        </authorList>
    </citation>
    <scope>NUCLEOTIDE SEQUENCE</scope>
    <source>
        <strain evidence="2">Hildebrandi</strain>
    </source>
</reference>
<dbReference type="EMBL" id="JAGRRH010000023">
    <property type="protein sequence ID" value="KAG7344579.1"/>
    <property type="molecule type" value="Genomic_DNA"/>
</dbReference>
<dbReference type="OrthoDB" id="50780at2759"/>
<reference evidence="2" key="2">
    <citation type="submission" date="2021-04" db="EMBL/GenBank/DDBJ databases">
        <authorList>
            <person name="Podell S."/>
        </authorList>
    </citation>
    <scope>NUCLEOTIDE SEQUENCE</scope>
    <source>
        <strain evidence="2">Hildebrandi</strain>
    </source>
</reference>
<dbReference type="AlphaFoldDB" id="A0A9K3PGY3"/>
<organism evidence="2 3">
    <name type="scientific">Nitzschia inconspicua</name>
    <dbReference type="NCBI Taxonomy" id="303405"/>
    <lineage>
        <taxon>Eukaryota</taxon>
        <taxon>Sar</taxon>
        <taxon>Stramenopiles</taxon>
        <taxon>Ochrophyta</taxon>
        <taxon>Bacillariophyta</taxon>
        <taxon>Bacillariophyceae</taxon>
        <taxon>Bacillariophycidae</taxon>
        <taxon>Bacillariales</taxon>
        <taxon>Bacillariaceae</taxon>
        <taxon>Nitzschia</taxon>
    </lineage>
</organism>
<comment type="caution">
    <text evidence="2">The sequence shown here is derived from an EMBL/GenBank/DDBJ whole genome shotgun (WGS) entry which is preliminary data.</text>
</comment>
<protein>
    <submittedName>
        <fullName evidence="2">Uncharacterized protein</fullName>
    </submittedName>
</protein>
<proteinExistence type="predicted"/>
<feature type="compositionally biased region" description="Low complexity" evidence="1">
    <location>
        <begin position="356"/>
        <end position="367"/>
    </location>
</feature>
<sequence>MDSLLERIEENKLDALYLFMTETLRDRTEFDRFISNLFSVLPHNWSIQRVEVGHEFLSMCTQQDELFSLISGLESLKGLIISDGYIPRKDNGALCTDSFLTNLPRARNLQYLDIQRLRLADESQVELLAEGFECVQDSLEEIRITGIFLGTEQNDETLPSLDAAIQACVEMSHLRSLAVSCNTPVHNSATILSKDVLMDLCQSSSTLQDLALRAMHLDDDTCTTIAEALITNSFLTSLDIRQNPNITVRGYKAILGSLERNYDLWCSVMVDNESFQAKFNALIELNQANRGDLVRSPTREKLTAFLERLQDSQPDGDPTSLWYFLTIHDSILHPLVSFLKFKSRKEETQKEEQHASNNNNNNSSSINTAKRPAITVTDDPKRQKVAQVDDITPT</sequence>
<dbReference type="Proteomes" id="UP000693970">
    <property type="component" value="Unassembled WGS sequence"/>
</dbReference>
<evidence type="ECO:0000313" key="3">
    <source>
        <dbReference type="Proteomes" id="UP000693970"/>
    </source>
</evidence>
<feature type="region of interest" description="Disordered" evidence="1">
    <location>
        <begin position="347"/>
        <end position="394"/>
    </location>
</feature>
<accession>A0A9K3PGY3</accession>
<evidence type="ECO:0000256" key="1">
    <source>
        <dbReference type="SAM" id="MobiDB-lite"/>
    </source>
</evidence>
<evidence type="ECO:0000313" key="2">
    <source>
        <dbReference type="EMBL" id="KAG7344579.1"/>
    </source>
</evidence>
<gene>
    <name evidence="2" type="ORF">IV203_022587</name>
</gene>
<name>A0A9K3PGY3_9STRA</name>
<keyword evidence="3" id="KW-1185">Reference proteome</keyword>